<evidence type="ECO:0000256" key="4">
    <source>
        <dbReference type="ARBA" id="ARBA00022679"/>
    </source>
</evidence>
<feature type="binding site" evidence="8">
    <location>
        <position position="29"/>
    </location>
    <ligand>
        <name>ATP</name>
        <dbReference type="ChEBI" id="CHEBI:30616"/>
    </ligand>
</feature>
<dbReference type="InterPro" id="IPR041739">
    <property type="entry name" value="G5K_ProB"/>
</dbReference>
<keyword evidence="3 8" id="KW-0641">Proline biosynthesis</keyword>
<keyword evidence="4 8" id="KW-0808">Transferase</keyword>
<dbReference type="GO" id="GO:0003723">
    <property type="term" value="F:RNA binding"/>
    <property type="evidence" value="ECO:0007669"/>
    <property type="project" value="InterPro"/>
</dbReference>
<keyword evidence="6 8" id="KW-0418">Kinase</keyword>
<evidence type="ECO:0000256" key="2">
    <source>
        <dbReference type="ARBA" id="ARBA00022605"/>
    </source>
</evidence>
<dbReference type="InterPro" id="IPR036974">
    <property type="entry name" value="PUA_sf"/>
</dbReference>
<dbReference type="UniPathway" id="UPA00098">
    <property type="reaction ID" value="UER00359"/>
</dbReference>
<accession>A0A518GPF2</accession>
<dbReference type="Pfam" id="PF00696">
    <property type="entry name" value="AA_kinase"/>
    <property type="match status" value="1"/>
</dbReference>
<dbReference type="GO" id="GO:0005524">
    <property type="term" value="F:ATP binding"/>
    <property type="evidence" value="ECO:0007669"/>
    <property type="project" value="UniProtKB-KW"/>
</dbReference>
<dbReference type="InterPro" id="IPR036393">
    <property type="entry name" value="AceGlu_kinase-like_sf"/>
</dbReference>
<feature type="binding site" evidence="8">
    <location>
        <begin position="229"/>
        <end position="235"/>
    </location>
    <ligand>
        <name>ATP</name>
        <dbReference type="ChEBI" id="CHEBI:30616"/>
    </ligand>
</feature>
<dbReference type="RefSeq" id="WP_145299777.1">
    <property type="nucleotide sequence ID" value="NZ_CP036299.1"/>
</dbReference>
<dbReference type="PRINTS" id="PR00474">
    <property type="entry name" value="GLU5KINASE"/>
</dbReference>
<comment type="subcellular location">
    <subcellularLocation>
        <location evidence="8">Cytoplasm</location>
    </subcellularLocation>
</comment>
<dbReference type="Gene3D" id="3.40.1160.10">
    <property type="entry name" value="Acetylglutamate kinase-like"/>
    <property type="match status" value="2"/>
</dbReference>
<evidence type="ECO:0000259" key="9">
    <source>
        <dbReference type="SMART" id="SM00359"/>
    </source>
</evidence>
<dbReference type="NCBIfam" id="TIGR01027">
    <property type="entry name" value="proB"/>
    <property type="match status" value="1"/>
</dbReference>
<feature type="domain" description="PUA" evidence="9">
    <location>
        <begin position="295"/>
        <end position="369"/>
    </location>
</feature>
<gene>
    <name evidence="8 10" type="primary">proB</name>
    <name evidence="10" type="ORF">Spb1_23470</name>
</gene>
<dbReference type="Pfam" id="PF01472">
    <property type="entry name" value="PUA"/>
    <property type="match status" value="1"/>
</dbReference>
<name>A0A518GPF2_9PLAN</name>
<dbReference type="GO" id="GO:0004349">
    <property type="term" value="F:glutamate 5-kinase activity"/>
    <property type="evidence" value="ECO:0007669"/>
    <property type="project" value="UniProtKB-UniRule"/>
</dbReference>
<comment type="catalytic activity">
    <reaction evidence="8">
        <text>L-glutamate + ATP = L-glutamyl 5-phosphate + ADP</text>
        <dbReference type="Rhea" id="RHEA:14877"/>
        <dbReference type="ChEBI" id="CHEBI:29985"/>
        <dbReference type="ChEBI" id="CHEBI:30616"/>
        <dbReference type="ChEBI" id="CHEBI:58274"/>
        <dbReference type="ChEBI" id="CHEBI:456216"/>
        <dbReference type="EC" id="2.7.2.11"/>
    </reaction>
</comment>
<organism evidence="10 11">
    <name type="scientific">Planctopirus ephydatiae</name>
    <dbReference type="NCBI Taxonomy" id="2528019"/>
    <lineage>
        <taxon>Bacteria</taxon>
        <taxon>Pseudomonadati</taxon>
        <taxon>Planctomycetota</taxon>
        <taxon>Planctomycetia</taxon>
        <taxon>Planctomycetales</taxon>
        <taxon>Planctomycetaceae</taxon>
        <taxon>Planctopirus</taxon>
    </lineage>
</organism>
<feature type="binding site" evidence="8">
    <location>
        <position position="156"/>
    </location>
    <ligand>
        <name>substrate</name>
    </ligand>
</feature>
<proteinExistence type="inferred from homology"/>
<evidence type="ECO:0000256" key="8">
    <source>
        <dbReference type="HAMAP-Rule" id="MF_00456"/>
    </source>
</evidence>
<dbReference type="InterPro" id="IPR005715">
    <property type="entry name" value="Glu_5kinase/COase_Synthase"/>
</dbReference>
<dbReference type="Proteomes" id="UP000315349">
    <property type="component" value="Chromosome"/>
</dbReference>
<dbReference type="CDD" id="cd21157">
    <property type="entry name" value="PUA_G5K"/>
    <property type="match status" value="1"/>
</dbReference>
<dbReference type="GO" id="GO:0055129">
    <property type="term" value="P:L-proline biosynthetic process"/>
    <property type="evidence" value="ECO:0007669"/>
    <property type="project" value="UniProtKB-UniRule"/>
</dbReference>
<comment type="caution">
    <text evidence="8">Lacks conserved residue(s) required for the propagation of feature annotation.</text>
</comment>
<dbReference type="InterPro" id="IPR001057">
    <property type="entry name" value="Glu/AcGlu_kinase"/>
</dbReference>
<dbReference type="GO" id="GO:0005829">
    <property type="term" value="C:cytosol"/>
    <property type="evidence" value="ECO:0007669"/>
    <property type="project" value="TreeGrafter"/>
</dbReference>
<dbReference type="EC" id="2.7.2.11" evidence="8"/>
<dbReference type="InterPro" id="IPR001048">
    <property type="entry name" value="Asp/Glu/Uridylate_kinase"/>
</dbReference>
<keyword evidence="7 8" id="KW-0067">ATP-binding</keyword>
<dbReference type="EMBL" id="CP036299">
    <property type="protein sequence ID" value="QDV30414.1"/>
    <property type="molecule type" value="Genomic_DNA"/>
</dbReference>
<evidence type="ECO:0000313" key="11">
    <source>
        <dbReference type="Proteomes" id="UP000315349"/>
    </source>
</evidence>
<comment type="similarity">
    <text evidence="8">Belongs to the glutamate 5-kinase family.</text>
</comment>
<dbReference type="Gene3D" id="2.30.130.10">
    <property type="entry name" value="PUA domain"/>
    <property type="match status" value="1"/>
</dbReference>
<dbReference type="CDD" id="cd04242">
    <property type="entry name" value="AAK_G5K_ProB"/>
    <property type="match status" value="1"/>
</dbReference>
<dbReference type="FunFam" id="3.40.1160.10:FF:000018">
    <property type="entry name" value="Glutamate 5-kinase"/>
    <property type="match status" value="1"/>
</dbReference>
<comment type="function">
    <text evidence="8">Catalyzes the transfer of a phosphate group to glutamate to form L-glutamate 5-phosphate.</text>
</comment>
<dbReference type="HAMAP" id="MF_00456">
    <property type="entry name" value="ProB"/>
    <property type="match status" value="1"/>
</dbReference>
<dbReference type="PROSITE" id="PS50890">
    <property type="entry name" value="PUA"/>
    <property type="match status" value="1"/>
</dbReference>
<evidence type="ECO:0000256" key="1">
    <source>
        <dbReference type="ARBA" id="ARBA00022490"/>
    </source>
</evidence>
<evidence type="ECO:0000313" key="10">
    <source>
        <dbReference type="EMBL" id="QDV30414.1"/>
    </source>
</evidence>
<feature type="binding site" evidence="8">
    <location>
        <position position="168"/>
    </location>
    <ligand>
        <name>substrate</name>
    </ligand>
</feature>
<reference evidence="10 11" key="1">
    <citation type="submission" date="2019-02" db="EMBL/GenBank/DDBJ databases">
        <title>Deep-cultivation of Planctomycetes and their phenomic and genomic characterization uncovers novel biology.</title>
        <authorList>
            <person name="Wiegand S."/>
            <person name="Jogler M."/>
            <person name="Boedeker C."/>
            <person name="Pinto D."/>
            <person name="Vollmers J."/>
            <person name="Rivas-Marin E."/>
            <person name="Kohn T."/>
            <person name="Peeters S.H."/>
            <person name="Heuer A."/>
            <person name="Rast P."/>
            <person name="Oberbeckmann S."/>
            <person name="Bunk B."/>
            <person name="Jeske O."/>
            <person name="Meyerdierks A."/>
            <person name="Storesund J.E."/>
            <person name="Kallscheuer N."/>
            <person name="Luecker S."/>
            <person name="Lage O.M."/>
            <person name="Pohl T."/>
            <person name="Merkel B.J."/>
            <person name="Hornburger P."/>
            <person name="Mueller R.-W."/>
            <person name="Bruemmer F."/>
            <person name="Labrenz M."/>
            <person name="Spormann A.M."/>
            <person name="Op den Camp H."/>
            <person name="Overmann J."/>
            <person name="Amann R."/>
            <person name="Jetten M.S.M."/>
            <person name="Mascher T."/>
            <person name="Medema M.H."/>
            <person name="Devos D.P."/>
            <person name="Kaster A.-K."/>
            <person name="Ovreas L."/>
            <person name="Rohde M."/>
            <person name="Galperin M.Y."/>
            <person name="Jogler C."/>
        </authorList>
    </citation>
    <scope>NUCLEOTIDE SEQUENCE [LARGE SCALE GENOMIC DNA]</scope>
    <source>
        <strain evidence="10 11">Spb1</strain>
    </source>
</reference>
<dbReference type="InterPro" id="IPR011529">
    <property type="entry name" value="Glu_5kinase"/>
</dbReference>
<evidence type="ECO:0000256" key="5">
    <source>
        <dbReference type="ARBA" id="ARBA00022741"/>
    </source>
</evidence>
<dbReference type="PANTHER" id="PTHR43654">
    <property type="entry name" value="GLUTAMATE 5-KINASE"/>
    <property type="match status" value="1"/>
</dbReference>
<evidence type="ECO:0000256" key="6">
    <source>
        <dbReference type="ARBA" id="ARBA00022777"/>
    </source>
</evidence>
<dbReference type="AlphaFoldDB" id="A0A518GPF2"/>
<dbReference type="SMART" id="SM00359">
    <property type="entry name" value="PUA"/>
    <property type="match status" value="1"/>
</dbReference>
<dbReference type="SUPFAM" id="SSF88697">
    <property type="entry name" value="PUA domain-like"/>
    <property type="match status" value="1"/>
</dbReference>
<sequence length="393" mass="42070">MVDISAAGTQPVSQERTAWLKGVRSVVVKVGTNVLSDANDQLDDQRIAHLASQLHGIVASGRKVVLVSSGAIGAGMSLLGLKTRPKDLPHLQAAAATGQAHLIETYDRHFRRFGFHAAQLLLTANDFKNRSRYLNVRNTLLTLGEYNTIPIVNENDTVSTQEIKLGDNDRLAAMVANLIPADLLIVLSVVDGLLTGDPSSPESRRIPIVERFDEDLLSLVGASKSSRGTGGMRSKLESVRTATAVGTHVVIAHGKCDGVIESILAGKDVGTFFAAEQQAIPAWKRWIGFTLPPKGRLQLDAGARNAVEHLGRSLLAIGVVGVEGDFEKGEVVSLVDSEGEEFARGLVNYDAASARAVAGKKREEMARILGEIPYDEVIHRDNLVVTSIPTGQA</sequence>
<dbReference type="InterPro" id="IPR002478">
    <property type="entry name" value="PUA"/>
</dbReference>
<keyword evidence="1 8" id="KW-0963">Cytoplasm</keyword>
<feature type="binding site" evidence="8">
    <location>
        <position position="69"/>
    </location>
    <ligand>
        <name>substrate</name>
    </ligand>
</feature>
<dbReference type="SUPFAM" id="SSF53633">
    <property type="entry name" value="Carbamate kinase-like"/>
    <property type="match status" value="1"/>
</dbReference>
<dbReference type="PIRSF" id="PIRSF000729">
    <property type="entry name" value="GK"/>
    <property type="match status" value="1"/>
</dbReference>
<evidence type="ECO:0000256" key="7">
    <source>
        <dbReference type="ARBA" id="ARBA00022840"/>
    </source>
</evidence>
<dbReference type="KEGG" id="peh:Spb1_23470"/>
<keyword evidence="2 8" id="KW-0028">Amino-acid biosynthesis</keyword>
<evidence type="ECO:0000256" key="3">
    <source>
        <dbReference type="ARBA" id="ARBA00022650"/>
    </source>
</evidence>
<dbReference type="InterPro" id="IPR015947">
    <property type="entry name" value="PUA-like_sf"/>
</dbReference>
<comment type="pathway">
    <text evidence="8">Amino-acid biosynthesis; L-proline biosynthesis; L-glutamate 5-semialdehyde from L-glutamate: step 1/2.</text>
</comment>
<protein>
    <recommendedName>
        <fullName evidence="8">Glutamate 5-kinase</fullName>
        <ecNumber evidence="8">2.7.2.11</ecNumber>
    </recommendedName>
    <alternativeName>
        <fullName evidence="8">Gamma-glutamyl kinase</fullName>
        <shortName evidence="8">GK</shortName>
    </alternativeName>
</protein>
<dbReference type="OrthoDB" id="9804434at2"/>
<keyword evidence="11" id="KW-1185">Reference proteome</keyword>
<keyword evidence="5 8" id="KW-0547">Nucleotide-binding</keyword>
<dbReference type="PANTHER" id="PTHR43654:SF1">
    <property type="entry name" value="ISOPENTENYL PHOSPHATE KINASE"/>
    <property type="match status" value="1"/>
</dbReference>